<dbReference type="Proteomes" id="UP000499080">
    <property type="component" value="Unassembled WGS sequence"/>
</dbReference>
<evidence type="ECO:0000313" key="2">
    <source>
        <dbReference type="EMBL" id="GBL95869.1"/>
    </source>
</evidence>
<reference evidence="2 3" key="1">
    <citation type="journal article" date="2019" name="Sci. Rep.">
        <title>Orb-weaving spider Araneus ventricosus genome elucidates the spidroin gene catalogue.</title>
        <authorList>
            <person name="Kono N."/>
            <person name="Nakamura H."/>
            <person name="Ohtoshi R."/>
            <person name="Moran D.A.P."/>
            <person name="Shinohara A."/>
            <person name="Yoshida Y."/>
            <person name="Fujiwara M."/>
            <person name="Mori M."/>
            <person name="Tomita M."/>
            <person name="Arakawa K."/>
        </authorList>
    </citation>
    <scope>NUCLEOTIDE SEQUENCE [LARGE SCALE GENOMIC DNA]</scope>
</reference>
<name>A0A4Y2BVT2_ARAVE</name>
<evidence type="ECO:0000256" key="1">
    <source>
        <dbReference type="SAM" id="MobiDB-lite"/>
    </source>
</evidence>
<comment type="caution">
    <text evidence="2">The sequence shown here is derived from an EMBL/GenBank/DDBJ whole genome shotgun (WGS) entry which is preliminary data.</text>
</comment>
<sequence length="103" mass="11566">MDGERVRLTADYRAEISAPKWNHDRDTSRSTPSCAHNKVRRKTKITHSKLSTDSHGRNVYLNFTDDGRIESSVRDFQKSVNPGLSPRKIDIISGGVKVTGNNI</sequence>
<keyword evidence="3" id="KW-1185">Reference proteome</keyword>
<accession>A0A4Y2BVT2</accession>
<feature type="region of interest" description="Disordered" evidence="1">
    <location>
        <begin position="21"/>
        <end position="51"/>
    </location>
</feature>
<proteinExistence type="predicted"/>
<gene>
    <name evidence="2" type="ORF">AVEN_227116_1</name>
</gene>
<evidence type="ECO:0000313" key="3">
    <source>
        <dbReference type="Proteomes" id="UP000499080"/>
    </source>
</evidence>
<feature type="compositionally biased region" description="Basic residues" evidence="1">
    <location>
        <begin position="37"/>
        <end position="47"/>
    </location>
</feature>
<dbReference type="AlphaFoldDB" id="A0A4Y2BVT2"/>
<protein>
    <submittedName>
        <fullName evidence="2">Uncharacterized protein</fullName>
    </submittedName>
</protein>
<dbReference type="EMBL" id="BGPR01000115">
    <property type="protein sequence ID" value="GBL95869.1"/>
    <property type="molecule type" value="Genomic_DNA"/>
</dbReference>
<organism evidence="2 3">
    <name type="scientific">Araneus ventricosus</name>
    <name type="common">Orbweaver spider</name>
    <name type="synonym">Epeira ventricosa</name>
    <dbReference type="NCBI Taxonomy" id="182803"/>
    <lineage>
        <taxon>Eukaryota</taxon>
        <taxon>Metazoa</taxon>
        <taxon>Ecdysozoa</taxon>
        <taxon>Arthropoda</taxon>
        <taxon>Chelicerata</taxon>
        <taxon>Arachnida</taxon>
        <taxon>Araneae</taxon>
        <taxon>Araneomorphae</taxon>
        <taxon>Entelegynae</taxon>
        <taxon>Araneoidea</taxon>
        <taxon>Araneidae</taxon>
        <taxon>Araneus</taxon>
    </lineage>
</organism>